<keyword evidence="8" id="KW-0812">Transmembrane</keyword>
<evidence type="ECO:0000256" key="3">
    <source>
        <dbReference type="ARBA" id="ARBA00022737"/>
    </source>
</evidence>
<keyword evidence="2" id="KW-0732">Signal</keyword>
<evidence type="ECO:0000259" key="9">
    <source>
        <dbReference type="PROSITE" id="PS50017"/>
    </source>
</evidence>
<feature type="region of interest" description="Disordered" evidence="7">
    <location>
        <begin position="126"/>
        <end position="154"/>
    </location>
</feature>
<evidence type="ECO:0000256" key="1">
    <source>
        <dbReference type="ARBA" id="ARBA00022703"/>
    </source>
</evidence>
<keyword evidence="8" id="KW-0472">Membrane</keyword>
<feature type="repeat" description="TNFR-Cys" evidence="6">
    <location>
        <begin position="29"/>
        <end position="67"/>
    </location>
</feature>
<feature type="compositionally biased region" description="Polar residues" evidence="7">
    <location>
        <begin position="126"/>
        <end position="144"/>
    </location>
</feature>
<evidence type="ECO:0008006" key="13">
    <source>
        <dbReference type="Google" id="ProtNLM"/>
    </source>
</evidence>
<evidence type="ECO:0000256" key="5">
    <source>
        <dbReference type="ARBA" id="ARBA00023180"/>
    </source>
</evidence>
<feature type="disulfide bond" evidence="6">
    <location>
        <begin position="90"/>
        <end position="108"/>
    </location>
</feature>
<feature type="non-terminal residue" evidence="11">
    <location>
        <position position="1"/>
    </location>
</feature>
<dbReference type="GO" id="GO:0007266">
    <property type="term" value="P:Rho protein signal transduction"/>
    <property type="evidence" value="ECO:0007669"/>
    <property type="project" value="TreeGrafter"/>
</dbReference>
<dbReference type="Pfam" id="PF00531">
    <property type="entry name" value="Death"/>
    <property type="match status" value="1"/>
</dbReference>
<feature type="transmembrane region" description="Helical" evidence="8">
    <location>
        <begin position="166"/>
        <end position="186"/>
    </location>
</feature>
<name>A0A3M6TRF1_POCDA</name>
<evidence type="ECO:0000256" key="6">
    <source>
        <dbReference type="PROSITE-ProRule" id="PRU00206"/>
    </source>
</evidence>
<dbReference type="GO" id="GO:0006915">
    <property type="term" value="P:apoptotic process"/>
    <property type="evidence" value="ECO:0007669"/>
    <property type="project" value="UniProtKB-KW"/>
</dbReference>
<dbReference type="Gene3D" id="2.10.50.10">
    <property type="entry name" value="Tumor Necrosis Factor Receptor, subunit A, domain 2"/>
    <property type="match status" value="1"/>
</dbReference>
<gene>
    <name evidence="11" type="ORF">pdam_00023819</name>
</gene>
<feature type="disulfide bond" evidence="6">
    <location>
        <begin position="87"/>
        <end position="100"/>
    </location>
</feature>
<keyword evidence="5" id="KW-0325">Glycoprotein</keyword>
<accession>A0A3M6TRF1</accession>
<dbReference type="GO" id="GO:0005886">
    <property type="term" value="C:plasma membrane"/>
    <property type="evidence" value="ECO:0007669"/>
    <property type="project" value="TreeGrafter"/>
</dbReference>
<dbReference type="STRING" id="46731.A0A3M6TRF1"/>
<feature type="domain" description="TNFR-Cys" evidence="10">
    <location>
        <begin position="29"/>
        <end position="67"/>
    </location>
</feature>
<feature type="domain" description="TNFR-Cys" evidence="10">
    <location>
        <begin position="69"/>
        <end position="108"/>
    </location>
</feature>
<evidence type="ECO:0000313" key="12">
    <source>
        <dbReference type="Proteomes" id="UP000275408"/>
    </source>
</evidence>
<sequence>SLTHGKSEVKFIIMSNLLQFAGELALGSKCPPDQFWDGSIFMCRDCTKCSEGEKLISPCQEVKDASCEKCLEGTYLDAVNNSLCVQCSYCGEGEVVLIKCKSGNDTQCGKIPVCPLPSERSQVSTQQPSIPTMLSSSHRTFTSQKVDEESKVPECKETRSQLNHPALLVTLGLLLLISLICNCVWFKEKIGKWRGKDTPVPDRTVDRTAPKESVAGMSGTAVIEENNIKFSTIPANITEELAQYLNIDSGNNYIYLAGKMKYDSTFTNNLKLLPREATQELLKDWQMRDDATVYKLYCYLEELERHDCMAILRPLLISQGSDVAMV</sequence>
<dbReference type="InterPro" id="IPR001368">
    <property type="entry name" value="TNFR/NGFR_Cys_rich_reg"/>
</dbReference>
<dbReference type="Proteomes" id="UP000275408">
    <property type="component" value="Unassembled WGS sequence"/>
</dbReference>
<dbReference type="GO" id="GO:0009986">
    <property type="term" value="C:cell surface"/>
    <property type="evidence" value="ECO:0007669"/>
    <property type="project" value="TreeGrafter"/>
</dbReference>
<dbReference type="Gene3D" id="1.10.533.10">
    <property type="entry name" value="Death Domain, Fas"/>
    <property type="match status" value="1"/>
</dbReference>
<protein>
    <recommendedName>
        <fullName evidence="13">TNFR-Cys domain-containing protein</fullName>
    </recommendedName>
</protein>
<dbReference type="InterPro" id="IPR000488">
    <property type="entry name" value="Death_dom"/>
</dbReference>
<evidence type="ECO:0000256" key="4">
    <source>
        <dbReference type="ARBA" id="ARBA00023157"/>
    </source>
</evidence>
<feature type="disulfide bond" evidence="6">
    <location>
        <begin position="49"/>
        <end position="67"/>
    </location>
</feature>
<evidence type="ECO:0000313" key="11">
    <source>
        <dbReference type="EMBL" id="RMX43997.1"/>
    </source>
</evidence>
<keyword evidence="3" id="KW-0677">Repeat</keyword>
<proteinExistence type="predicted"/>
<dbReference type="SUPFAM" id="SSF47986">
    <property type="entry name" value="DEATH domain"/>
    <property type="match status" value="1"/>
</dbReference>
<dbReference type="PANTHER" id="PTHR46605">
    <property type="entry name" value="TUMOR NECROSIS FACTOR RECEPTOR"/>
    <property type="match status" value="1"/>
</dbReference>
<dbReference type="EMBL" id="RCHS01003081">
    <property type="protein sequence ID" value="RMX43997.1"/>
    <property type="molecule type" value="Genomic_DNA"/>
</dbReference>
<evidence type="ECO:0000259" key="10">
    <source>
        <dbReference type="PROSITE" id="PS50050"/>
    </source>
</evidence>
<dbReference type="SUPFAM" id="SSF57586">
    <property type="entry name" value="TNF receptor-like"/>
    <property type="match status" value="1"/>
</dbReference>
<feature type="repeat" description="TNFR-Cys" evidence="6">
    <location>
        <begin position="69"/>
        <end position="108"/>
    </location>
</feature>
<keyword evidence="1" id="KW-0053">Apoptosis</keyword>
<dbReference type="OrthoDB" id="10061577at2759"/>
<dbReference type="PROSITE" id="PS00652">
    <property type="entry name" value="TNFR_NGFR_1"/>
    <property type="match status" value="2"/>
</dbReference>
<organism evidence="11 12">
    <name type="scientific">Pocillopora damicornis</name>
    <name type="common">Cauliflower coral</name>
    <name type="synonym">Millepora damicornis</name>
    <dbReference type="NCBI Taxonomy" id="46731"/>
    <lineage>
        <taxon>Eukaryota</taxon>
        <taxon>Metazoa</taxon>
        <taxon>Cnidaria</taxon>
        <taxon>Anthozoa</taxon>
        <taxon>Hexacorallia</taxon>
        <taxon>Scleractinia</taxon>
        <taxon>Astrocoeniina</taxon>
        <taxon>Pocilloporidae</taxon>
        <taxon>Pocillopora</taxon>
    </lineage>
</organism>
<comment type="caution">
    <text evidence="11">The sequence shown here is derived from an EMBL/GenBank/DDBJ whole genome shotgun (WGS) entry which is preliminary data.</text>
</comment>
<keyword evidence="4 6" id="KW-1015">Disulfide bond</keyword>
<evidence type="ECO:0000256" key="7">
    <source>
        <dbReference type="SAM" id="MobiDB-lite"/>
    </source>
</evidence>
<dbReference type="PROSITE" id="PS50050">
    <property type="entry name" value="TNFR_NGFR_2"/>
    <property type="match status" value="2"/>
</dbReference>
<dbReference type="GO" id="GO:0005035">
    <property type="term" value="F:death receptor activity"/>
    <property type="evidence" value="ECO:0007669"/>
    <property type="project" value="TreeGrafter"/>
</dbReference>
<feature type="domain" description="Death" evidence="9">
    <location>
        <begin position="238"/>
        <end position="316"/>
    </location>
</feature>
<dbReference type="SMART" id="SM00208">
    <property type="entry name" value="TNFR"/>
    <property type="match status" value="2"/>
</dbReference>
<feature type="disulfide bond" evidence="6">
    <location>
        <begin position="46"/>
        <end position="59"/>
    </location>
</feature>
<dbReference type="InterPro" id="IPR052302">
    <property type="entry name" value="Neurotrophin_rcpt-DD"/>
</dbReference>
<dbReference type="GO" id="GO:0015026">
    <property type="term" value="F:coreceptor activity"/>
    <property type="evidence" value="ECO:0007669"/>
    <property type="project" value="TreeGrafter"/>
</dbReference>
<dbReference type="GO" id="GO:0048406">
    <property type="term" value="F:nerve growth factor binding"/>
    <property type="evidence" value="ECO:0007669"/>
    <property type="project" value="TreeGrafter"/>
</dbReference>
<feature type="compositionally biased region" description="Basic and acidic residues" evidence="7">
    <location>
        <begin position="145"/>
        <end position="154"/>
    </location>
</feature>
<dbReference type="AlphaFoldDB" id="A0A3M6TRF1"/>
<dbReference type="PANTHER" id="PTHR46605:SF2">
    <property type="entry name" value="TNFR-CYS DOMAIN-CONTAINING PROTEIN"/>
    <property type="match status" value="1"/>
</dbReference>
<keyword evidence="8" id="KW-1133">Transmembrane helix</keyword>
<dbReference type="Pfam" id="PF00020">
    <property type="entry name" value="TNFR_c6"/>
    <property type="match status" value="2"/>
</dbReference>
<dbReference type="PROSITE" id="PS50017">
    <property type="entry name" value="DEATH_DOMAIN"/>
    <property type="match status" value="1"/>
</dbReference>
<reference evidence="11 12" key="1">
    <citation type="journal article" date="2018" name="Sci. Rep.">
        <title>Comparative analysis of the Pocillopora damicornis genome highlights role of immune system in coral evolution.</title>
        <authorList>
            <person name="Cunning R."/>
            <person name="Bay R.A."/>
            <person name="Gillette P."/>
            <person name="Baker A.C."/>
            <person name="Traylor-Knowles N."/>
        </authorList>
    </citation>
    <scope>NUCLEOTIDE SEQUENCE [LARGE SCALE GENOMIC DNA]</scope>
    <source>
        <strain evidence="11">RSMAS</strain>
        <tissue evidence="11">Whole animal</tissue>
    </source>
</reference>
<keyword evidence="12" id="KW-1185">Reference proteome</keyword>
<comment type="caution">
    <text evidence="6">Lacks conserved residue(s) required for the propagation of feature annotation.</text>
</comment>
<dbReference type="InterPro" id="IPR011029">
    <property type="entry name" value="DEATH-like_dom_sf"/>
</dbReference>
<evidence type="ECO:0000256" key="8">
    <source>
        <dbReference type="SAM" id="Phobius"/>
    </source>
</evidence>
<evidence type="ECO:0000256" key="2">
    <source>
        <dbReference type="ARBA" id="ARBA00022729"/>
    </source>
</evidence>